<dbReference type="PRINTS" id="PR00081">
    <property type="entry name" value="GDHRDH"/>
</dbReference>
<proteinExistence type="inferred from homology"/>
<reference evidence="3 4" key="1">
    <citation type="submission" date="2014-07" db="EMBL/GenBank/DDBJ databases">
        <authorList>
            <person name="McCorrison J."/>
            <person name="Sanka R."/>
            <person name="Torralba M."/>
            <person name="Gillis M."/>
            <person name="Haft D.H."/>
            <person name="Methe B."/>
            <person name="Sutton G."/>
            <person name="Nelson K.E."/>
        </authorList>
    </citation>
    <scope>NUCLEOTIDE SEQUENCE [LARGE SCALE GENOMIC DNA]</scope>
    <source>
        <strain evidence="3 4">DNF00853</strain>
    </source>
</reference>
<dbReference type="Pfam" id="PF00106">
    <property type="entry name" value="adh_short"/>
    <property type="match status" value="1"/>
</dbReference>
<evidence type="ECO:0000313" key="3">
    <source>
        <dbReference type="EMBL" id="KGF36458.1"/>
    </source>
</evidence>
<evidence type="ECO:0000256" key="1">
    <source>
        <dbReference type="ARBA" id="ARBA00006484"/>
    </source>
</evidence>
<dbReference type="InterPro" id="IPR036291">
    <property type="entry name" value="NAD(P)-bd_dom_sf"/>
</dbReference>
<dbReference type="PANTHER" id="PTHR44196:SF3">
    <property type="entry name" value="SHORT CHAIN DEHYDROGENASE FAMILY PROTEIN"/>
    <property type="match status" value="1"/>
</dbReference>
<dbReference type="AlphaFoldDB" id="A0A095ZP27"/>
<organism evidence="3 4">
    <name type="scientific">Hoylesella buccalis DNF00853</name>
    <dbReference type="NCBI Taxonomy" id="1401074"/>
    <lineage>
        <taxon>Bacteria</taxon>
        <taxon>Pseudomonadati</taxon>
        <taxon>Bacteroidota</taxon>
        <taxon>Bacteroidia</taxon>
        <taxon>Bacteroidales</taxon>
        <taxon>Prevotellaceae</taxon>
        <taxon>Hoylesella</taxon>
    </lineage>
</organism>
<accession>A0A095ZP27</accession>
<comment type="similarity">
    <text evidence="1">Belongs to the short-chain dehydrogenases/reductases (SDR) family.</text>
</comment>
<dbReference type="RefSeq" id="WP_036871746.1">
    <property type="nucleotide sequence ID" value="NZ_JRNN01000026.1"/>
</dbReference>
<evidence type="ECO:0000313" key="4">
    <source>
        <dbReference type="Proteomes" id="UP000029556"/>
    </source>
</evidence>
<dbReference type="Gene3D" id="3.40.50.720">
    <property type="entry name" value="NAD(P)-binding Rossmann-like Domain"/>
    <property type="match status" value="1"/>
</dbReference>
<dbReference type="OrthoDB" id="822355at2"/>
<name>A0A095ZP27_9BACT</name>
<dbReference type="Proteomes" id="UP000029556">
    <property type="component" value="Unassembled WGS sequence"/>
</dbReference>
<dbReference type="InterPro" id="IPR002347">
    <property type="entry name" value="SDR_fam"/>
</dbReference>
<protein>
    <submittedName>
        <fullName evidence="3">Oxidoreductase</fullName>
    </submittedName>
</protein>
<dbReference type="SUPFAM" id="SSF51735">
    <property type="entry name" value="NAD(P)-binding Rossmann-fold domains"/>
    <property type="match status" value="1"/>
</dbReference>
<evidence type="ECO:0000256" key="2">
    <source>
        <dbReference type="ARBA" id="ARBA00023002"/>
    </source>
</evidence>
<dbReference type="EMBL" id="JRNN01000026">
    <property type="protein sequence ID" value="KGF36458.1"/>
    <property type="molecule type" value="Genomic_DNA"/>
</dbReference>
<dbReference type="PANTHER" id="PTHR44196">
    <property type="entry name" value="DEHYDROGENASE/REDUCTASE SDR FAMILY MEMBER 7B"/>
    <property type="match status" value="1"/>
</dbReference>
<dbReference type="GO" id="GO:0016020">
    <property type="term" value="C:membrane"/>
    <property type="evidence" value="ECO:0007669"/>
    <property type="project" value="TreeGrafter"/>
</dbReference>
<keyword evidence="2" id="KW-0560">Oxidoreductase</keyword>
<gene>
    <name evidence="3" type="ORF">HMPREF2137_01825</name>
</gene>
<dbReference type="GO" id="GO:0016491">
    <property type="term" value="F:oxidoreductase activity"/>
    <property type="evidence" value="ECO:0007669"/>
    <property type="project" value="UniProtKB-KW"/>
</dbReference>
<comment type="caution">
    <text evidence="3">The sequence shown here is derived from an EMBL/GenBank/DDBJ whole genome shotgun (WGS) entry which is preliminary data.</text>
</comment>
<sequence>MNKVIIMGASSGMGKELAQLFYDAGWTVGIAARRIDCLNKWREENHRRNFSANNGSQALASTIYTAQIDVCSDGAPTQLLDLIERMGGVDLYLHVSGVGKINQELEEDIELNTVNTNGMGFVRMVGAAYRYMAAHGGGHIAVVSSIAGTKGLGPAPAYSATKSMQNIYIQSLEQLANSRKLNIKFTDLRPGFVDTPLLNGGSYPMMMNQKTVATKMFHAIMRHEHVRIIDWRWSVLVALWKLVPNWIWRRIPLKR</sequence>